<feature type="domain" description="Ribonucleotide reductase large subunit N-terminal" evidence="11">
    <location>
        <begin position="15"/>
        <end position="94"/>
    </location>
</feature>
<name>A0A1H2VS13_9EURY</name>
<evidence type="ECO:0000313" key="13">
    <source>
        <dbReference type="EMBL" id="SDW71061.1"/>
    </source>
</evidence>
<evidence type="ECO:0000256" key="6">
    <source>
        <dbReference type="ARBA" id="ARBA00023002"/>
    </source>
</evidence>
<dbReference type="PANTHER" id="PTHR43371:SF1">
    <property type="entry name" value="RIBONUCLEOSIDE-DIPHOSPHATE REDUCTASE"/>
    <property type="match status" value="1"/>
</dbReference>
<dbReference type="InterPro" id="IPR000788">
    <property type="entry name" value="RNR_lg_C"/>
</dbReference>
<feature type="domain" description="Ribonucleotide reductase large subunit C-terminal" evidence="12">
    <location>
        <begin position="97"/>
        <end position="412"/>
    </location>
</feature>
<comment type="similarity">
    <text evidence="2 10">Belongs to the ribonucleoside diphosphate reductase class-2 family.</text>
</comment>
<keyword evidence="6 10" id="KW-0560">Oxidoreductase</keyword>
<dbReference type="CDD" id="cd02888">
    <property type="entry name" value="RNR_II_dimer"/>
    <property type="match status" value="1"/>
</dbReference>
<keyword evidence="10" id="KW-0237">DNA synthesis</keyword>
<dbReference type="InterPro" id="IPR050862">
    <property type="entry name" value="RdRp_reductase_class-2"/>
</dbReference>
<dbReference type="GO" id="GO:0071897">
    <property type="term" value="P:DNA biosynthetic process"/>
    <property type="evidence" value="ECO:0007669"/>
    <property type="project" value="UniProtKB-KW"/>
</dbReference>
<accession>A0A1H2VS13</accession>
<evidence type="ECO:0000256" key="8">
    <source>
        <dbReference type="ARBA" id="ARBA00023285"/>
    </source>
</evidence>
<dbReference type="Pfam" id="PF00317">
    <property type="entry name" value="Ribonuc_red_lgN"/>
    <property type="match status" value="1"/>
</dbReference>
<sequence>MGFCMDKRNSTIESKLSANGKTLLEKRYLLRDKEGRIAEKPGELFRRVAKAIARVDSRYGYSAEITEDNFYQIMADLEFLPNSPTLMNAGTDLGQLSACFVLPVEDSLKSIFKSLQDMSLIHQSGGGTGFSFSNLRPKGDPVRSTEGVASGPLSFMTIFDKATDVIKQGGRRRGANMGVLRVDHPDIIEFIEAKENEDMLHNFNLSVGATDEYMEAVSQKGDYALVNPRTGKVKERLKARDVFDRILNCAWQTGDPGLLFLDEINRRHPMSAIGTIESTNPCGEVPLLPYESCNLGSINLARMVKEGAIDWEKLKETTRTGVHFLDNVIDANKYPLPEIGQRTKQNRKIGLGVMGFAAMLARLGIPYDCREGIETAEKVMKFIREESVKKSVELGEQRGSFPDFHRSALAKDYPAMRNATVNTVAPTGSLSIIANTTSGIEPMFALTYSRNVMGTRLTEIDPVFEEIARKHGFYSSQLMEEIASTGSLQNSPNIPEKTRRIFATALEIEPQCHVRMQAAFQKHVDNAVAKTVNLPHEATVEDFREIYTLAYRLKCKGIAAYRYGSKAEQVLEIGETGNKGDDSTATVTACTKNGCE</sequence>
<keyword evidence="4 10" id="KW-0547">Nucleotide-binding</keyword>
<reference evidence="13 14" key="1">
    <citation type="submission" date="2016-10" db="EMBL/GenBank/DDBJ databases">
        <authorList>
            <person name="de Groot N.N."/>
        </authorList>
    </citation>
    <scope>NUCLEOTIDE SEQUENCE [LARGE SCALE GENOMIC DNA]</scope>
    <source>
        <strain evidence="13 14">Z-7982</strain>
    </source>
</reference>
<comment type="catalytic activity">
    <reaction evidence="9 10">
        <text>a 2'-deoxyribonucleoside 5'-diphosphate + [thioredoxin]-disulfide + H2O = a ribonucleoside 5'-diphosphate + [thioredoxin]-dithiol</text>
        <dbReference type="Rhea" id="RHEA:23252"/>
        <dbReference type="Rhea" id="RHEA-COMP:10698"/>
        <dbReference type="Rhea" id="RHEA-COMP:10700"/>
        <dbReference type="ChEBI" id="CHEBI:15377"/>
        <dbReference type="ChEBI" id="CHEBI:29950"/>
        <dbReference type="ChEBI" id="CHEBI:50058"/>
        <dbReference type="ChEBI" id="CHEBI:57930"/>
        <dbReference type="ChEBI" id="CHEBI:73316"/>
        <dbReference type="EC" id="1.17.4.1"/>
    </reaction>
</comment>
<proteinExistence type="inferred from homology"/>
<dbReference type="AlphaFoldDB" id="A0A1H2VS13"/>
<evidence type="ECO:0000256" key="4">
    <source>
        <dbReference type="ARBA" id="ARBA00022741"/>
    </source>
</evidence>
<dbReference type="Proteomes" id="UP000198669">
    <property type="component" value="Unassembled WGS sequence"/>
</dbReference>
<dbReference type="FunFam" id="3.20.70.20:FF:000018">
    <property type="entry name" value="Vitamin B12-dependent ribonucleotide reductase"/>
    <property type="match status" value="1"/>
</dbReference>
<evidence type="ECO:0000259" key="11">
    <source>
        <dbReference type="Pfam" id="PF00317"/>
    </source>
</evidence>
<feature type="domain" description="Ribonucleotide reductase large subunit C-terminal" evidence="12">
    <location>
        <begin position="416"/>
        <end position="561"/>
    </location>
</feature>
<keyword evidence="5" id="KW-0067">ATP-binding</keyword>
<keyword evidence="8 10" id="KW-0170">Cobalt</keyword>
<evidence type="ECO:0000259" key="12">
    <source>
        <dbReference type="Pfam" id="PF02867"/>
    </source>
</evidence>
<protein>
    <recommendedName>
        <fullName evidence="10">Vitamin B12-dependent ribonucleotide reductase</fullName>
        <ecNumber evidence="10">1.17.4.1</ecNumber>
    </recommendedName>
</protein>
<dbReference type="InterPro" id="IPR013344">
    <property type="entry name" value="RNR_NrdJ/NrdZ"/>
</dbReference>
<dbReference type="EMBL" id="FNMU01000004">
    <property type="protein sequence ID" value="SDW71061.1"/>
    <property type="molecule type" value="Genomic_DNA"/>
</dbReference>
<dbReference type="NCBIfam" id="TIGR02504">
    <property type="entry name" value="NrdJ_Z"/>
    <property type="match status" value="1"/>
</dbReference>
<dbReference type="GO" id="GO:0031419">
    <property type="term" value="F:cobalamin binding"/>
    <property type="evidence" value="ECO:0007669"/>
    <property type="project" value="UniProtKB-KW"/>
</dbReference>
<evidence type="ECO:0000256" key="1">
    <source>
        <dbReference type="ARBA" id="ARBA00001922"/>
    </source>
</evidence>
<dbReference type="UniPathway" id="UPA00326"/>
<dbReference type="InterPro" id="IPR008926">
    <property type="entry name" value="RNR_R1-su_N"/>
</dbReference>
<dbReference type="Pfam" id="PF02867">
    <property type="entry name" value="Ribonuc_red_lgC"/>
    <property type="match status" value="2"/>
</dbReference>
<dbReference type="PANTHER" id="PTHR43371">
    <property type="entry name" value="VITAMIN B12-DEPENDENT RIBONUCLEOTIDE REDUCTASE"/>
    <property type="match status" value="1"/>
</dbReference>
<comment type="function">
    <text evidence="10">Catalyzes the reduction of ribonucleotides to deoxyribonucleotides. May function to provide a pool of deoxyribonucleotide precursors for DNA repair during oxygen limitation and/or for immediate growth after restoration of oxygen.</text>
</comment>
<gene>
    <name evidence="13" type="ORF">SAMN04515625_1471</name>
</gene>
<evidence type="ECO:0000256" key="10">
    <source>
        <dbReference type="RuleBase" id="RU364064"/>
    </source>
</evidence>
<dbReference type="PRINTS" id="PR01183">
    <property type="entry name" value="RIBORDTASEM1"/>
</dbReference>
<dbReference type="SUPFAM" id="SSF48168">
    <property type="entry name" value="R1 subunit of ribonucleotide reductase, N-terminal domain"/>
    <property type="match status" value="1"/>
</dbReference>
<evidence type="ECO:0000256" key="7">
    <source>
        <dbReference type="ARBA" id="ARBA00023157"/>
    </source>
</evidence>
<evidence type="ECO:0000256" key="2">
    <source>
        <dbReference type="ARBA" id="ARBA00007405"/>
    </source>
</evidence>
<dbReference type="SUPFAM" id="SSF51998">
    <property type="entry name" value="PFL-like glycyl radical enzymes"/>
    <property type="match status" value="1"/>
</dbReference>
<evidence type="ECO:0000313" key="14">
    <source>
        <dbReference type="Proteomes" id="UP000198669"/>
    </source>
</evidence>
<organism evidence="13 14">
    <name type="scientific">Methanohalophilus halophilus</name>
    <dbReference type="NCBI Taxonomy" id="2177"/>
    <lineage>
        <taxon>Archaea</taxon>
        <taxon>Methanobacteriati</taxon>
        <taxon>Methanobacteriota</taxon>
        <taxon>Stenosarchaea group</taxon>
        <taxon>Methanomicrobia</taxon>
        <taxon>Methanosarcinales</taxon>
        <taxon>Methanosarcinaceae</taxon>
        <taxon>Methanohalophilus</taxon>
    </lineage>
</organism>
<dbReference type="GO" id="GO:0009263">
    <property type="term" value="P:deoxyribonucleotide biosynthetic process"/>
    <property type="evidence" value="ECO:0007669"/>
    <property type="project" value="InterPro"/>
</dbReference>
<evidence type="ECO:0000256" key="9">
    <source>
        <dbReference type="ARBA" id="ARBA00047754"/>
    </source>
</evidence>
<dbReference type="EC" id="1.17.4.1" evidence="10"/>
<dbReference type="GO" id="GO:0004748">
    <property type="term" value="F:ribonucleoside-diphosphate reductase activity, thioredoxin disulfide as acceptor"/>
    <property type="evidence" value="ECO:0007669"/>
    <property type="project" value="UniProtKB-EC"/>
</dbReference>
<comment type="cofactor">
    <cofactor evidence="1 10">
        <name>adenosylcob(III)alamin</name>
        <dbReference type="ChEBI" id="CHEBI:18408"/>
    </cofactor>
</comment>
<dbReference type="Gene3D" id="3.20.70.20">
    <property type="match status" value="1"/>
</dbReference>
<keyword evidence="7" id="KW-1015">Disulfide bond</keyword>
<keyword evidence="3 10" id="KW-0846">Cobalamin</keyword>
<evidence type="ECO:0000256" key="3">
    <source>
        <dbReference type="ARBA" id="ARBA00022628"/>
    </source>
</evidence>
<dbReference type="GO" id="GO:0005524">
    <property type="term" value="F:ATP binding"/>
    <property type="evidence" value="ECO:0007669"/>
    <property type="project" value="UniProtKB-KW"/>
</dbReference>
<dbReference type="InterPro" id="IPR013509">
    <property type="entry name" value="RNR_lsu_N"/>
</dbReference>
<evidence type="ECO:0000256" key="5">
    <source>
        <dbReference type="ARBA" id="ARBA00022840"/>
    </source>
</evidence>